<dbReference type="Pfam" id="PF16161">
    <property type="entry name" value="DUF4867"/>
    <property type="match status" value="1"/>
</dbReference>
<evidence type="ECO:0000313" key="1">
    <source>
        <dbReference type="EMBL" id="SDQ26310.1"/>
    </source>
</evidence>
<gene>
    <name evidence="1" type="ORF">SAMN04487752_1495</name>
</gene>
<dbReference type="AlphaFoldDB" id="A0A1H0ZFV4"/>
<dbReference type="InterPro" id="IPR032358">
    <property type="entry name" value="DUF4867"/>
</dbReference>
<protein>
    <recommendedName>
        <fullName evidence="3">DUF4867 domain-containing protein</fullName>
    </recommendedName>
</protein>
<evidence type="ECO:0000313" key="2">
    <source>
        <dbReference type="Proteomes" id="UP000199481"/>
    </source>
</evidence>
<reference evidence="2" key="1">
    <citation type="submission" date="2016-10" db="EMBL/GenBank/DDBJ databases">
        <authorList>
            <person name="Varghese N."/>
            <person name="Submissions S."/>
        </authorList>
    </citation>
    <scope>NUCLEOTIDE SEQUENCE [LARGE SCALE GENOMIC DNA]</scope>
    <source>
        <strain evidence="2">MPL-11</strain>
    </source>
</reference>
<organism evidence="1 2">
    <name type="scientific">Carnobacterium viridans</name>
    <dbReference type="NCBI Taxonomy" id="174587"/>
    <lineage>
        <taxon>Bacteria</taxon>
        <taxon>Bacillati</taxon>
        <taxon>Bacillota</taxon>
        <taxon>Bacilli</taxon>
        <taxon>Lactobacillales</taxon>
        <taxon>Carnobacteriaceae</taxon>
        <taxon>Carnobacterium</taxon>
    </lineage>
</organism>
<dbReference type="RefSeq" id="WP_089976678.1">
    <property type="nucleotide sequence ID" value="NZ_CP084916.1"/>
</dbReference>
<evidence type="ECO:0008006" key="3">
    <source>
        <dbReference type="Google" id="ProtNLM"/>
    </source>
</evidence>
<name>A0A1H0ZFV4_9LACT</name>
<accession>A0A1H0ZFV4</accession>
<sequence>METIDKIRMENKKYDIYDITDPKFNAFGNVLTGYDLADIQNYAKENIEIPKVGNSYSPSNPNLENFEVVKEIEADIYAGLPIEAGECSGQNTSFSAFEFHQGSEINLILTDVIMILGKRNQIVNGYFNAQEDAKAFYVPAGSIIEMYGTTLHYSPCKVFESGFKVIVILIKGSNESLDANFKSKNNQIIKTNKFQMVHESRQDKIEQGIKVGLSGELIEINTIS</sequence>
<dbReference type="Proteomes" id="UP000199481">
    <property type="component" value="Unassembled WGS sequence"/>
</dbReference>
<proteinExistence type="predicted"/>
<keyword evidence="2" id="KW-1185">Reference proteome</keyword>
<dbReference type="EMBL" id="FNJW01000008">
    <property type="protein sequence ID" value="SDQ26310.1"/>
    <property type="molecule type" value="Genomic_DNA"/>
</dbReference>
<dbReference type="OrthoDB" id="358393at2"/>